<feature type="transmembrane region" description="Helical" evidence="1">
    <location>
        <begin position="119"/>
        <end position="139"/>
    </location>
</feature>
<name>A0A2N3HPS6_9FLAO</name>
<dbReference type="EMBL" id="PJEO01000003">
    <property type="protein sequence ID" value="PKQ46931.1"/>
    <property type="molecule type" value="Genomic_DNA"/>
</dbReference>
<sequence>MLSKNDIALRPRFKFEINKDKDTVLNAFVEAKSAQSLFIITRIDDHVFIRKSNVHSTFWSPQLQIEVNKIEEHSSSVSGLVGPNPTVWTLFMFLHFMVAGLFIAFGIWAYTNISLNTSYIIQISFMLLMVIIWFLLYFVGRIGKDSSDEEINDLYVFMQKTIG</sequence>
<evidence type="ECO:0000313" key="2">
    <source>
        <dbReference type="EMBL" id="PKQ46931.1"/>
    </source>
</evidence>
<evidence type="ECO:0000256" key="1">
    <source>
        <dbReference type="SAM" id="Phobius"/>
    </source>
</evidence>
<proteinExistence type="predicted"/>
<reference evidence="2 3" key="1">
    <citation type="submission" date="2017-12" db="EMBL/GenBank/DDBJ databases">
        <title>Confluentibacter flavum sp. nov., isolated from the saline lake.</title>
        <authorList>
            <person name="Yu L."/>
        </authorList>
    </citation>
    <scope>NUCLEOTIDE SEQUENCE [LARGE SCALE GENOMIC DNA]</scope>
    <source>
        <strain evidence="2 3">3B</strain>
    </source>
</reference>
<comment type="caution">
    <text evidence="2">The sequence shown here is derived from an EMBL/GenBank/DDBJ whole genome shotgun (WGS) entry which is preliminary data.</text>
</comment>
<keyword evidence="3" id="KW-1185">Reference proteome</keyword>
<keyword evidence="1" id="KW-0812">Transmembrane</keyword>
<dbReference type="Proteomes" id="UP000233435">
    <property type="component" value="Unassembled WGS sequence"/>
</dbReference>
<protein>
    <submittedName>
        <fullName evidence="2">GTP-binding protein</fullName>
    </submittedName>
</protein>
<organism evidence="2 3">
    <name type="scientific">Confluentibacter flavum</name>
    <dbReference type="NCBI Taxonomy" id="1909700"/>
    <lineage>
        <taxon>Bacteria</taxon>
        <taxon>Pseudomonadati</taxon>
        <taxon>Bacteroidota</taxon>
        <taxon>Flavobacteriia</taxon>
        <taxon>Flavobacteriales</taxon>
        <taxon>Flavobacteriaceae</taxon>
        <taxon>Confluentibacter</taxon>
    </lineage>
</organism>
<dbReference type="AlphaFoldDB" id="A0A2N3HPS6"/>
<evidence type="ECO:0000313" key="3">
    <source>
        <dbReference type="Proteomes" id="UP000233435"/>
    </source>
</evidence>
<keyword evidence="1" id="KW-0472">Membrane</keyword>
<feature type="transmembrane region" description="Helical" evidence="1">
    <location>
        <begin position="90"/>
        <end position="113"/>
    </location>
</feature>
<gene>
    <name evidence="2" type="ORF">CSW08_00200</name>
</gene>
<keyword evidence="1" id="KW-1133">Transmembrane helix</keyword>
<dbReference type="OrthoDB" id="1451346at2"/>
<accession>A0A2N3HPS6</accession>
<dbReference type="RefSeq" id="WP_106657897.1">
    <property type="nucleotide sequence ID" value="NZ_PJEO01000003.1"/>
</dbReference>